<comment type="caution">
    <text evidence="1">The sequence shown here is derived from an EMBL/GenBank/DDBJ whole genome shotgun (WGS) entry which is preliminary data.</text>
</comment>
<evidence type="ECO:0000313" key="2">
    <source>
        <dbReference type="Proteomes" id="UP001476798"/>
    </source>
</evidence>
<dbReference type="Proteomes" id="UP001476798">
    <property type="component" value="Unassembled WGS sequence"/>
</dbReference>
<evidence type="ECO:0000313" key="1">
    <source>
        <dbReference type="EMBL" id="MEQ2163352.1"/>
    </source>
</evidence>
<dbReference type="EMBL" id="JAHRIO010014217">
    <property type="protein sequence ID" value="MEQ2163352.1"/>
    <property type="molecule type" value="Genomic_DNA"/>
</dbReference>
<reference evidence="1 2" key="1">
    <citation type="submission" date="2021-06" db="EMBL/GenBank/DDBJ databases">
        <authorList>
            <person name="Palmer J.M."/>
        </authorList>
    </citation>
    <scope>NUCLEOTIDE SEQUENCE [LARGE SCALE GENOMIC DNA]</scope>
    <source>
        <strain evidence="1 2">GA_2019</strain>
        <tissue evidence="1">Muscle</tissue>
    </source>
</reference>
<gene>
    <name evidence="1" type="ORF">GOODEAATRI_029137</name>
</gene>
<proteinExistence type="predicted"/>
<keyword evidence="2" id="KW-1185">Reference proteome</keyword>
<organism evidence="1 2">
    <name type="scientific">Goodea atripinnis</name>
    <dbReference type="NCBI Taxonomy" id="208336"/>
    <lineage>
        <taxon>Eukaryota</taxon>
        <taxon>Metazoa</taxon>
        <taxon>Chordata</taxon>
        <taxon>Craniata</taxon>
        <taxon>Vertebrata</taxon>
        <taxon>Euteleostomi</taxon>
        <taxon>Actinopterygii</taxon>
        <taxon>Neopterygii</taxon>
        <taxon>Teleostei</taxon>
        <taxon>Neoteleostei</taxon>
        <taxon>Acanthomorphata</taxon>
        <taxon>Ovalentaria</taxon>
        <taxon>Atherinomorphae</taxon>
        <taxon>Cyprinodontiformes</taxon>
        <taxon>Goodeidae</taxon>
        <taxon>Goodea</taxon>
    </lineage>
</organism>
<sequence length="131" mass="14497">MLFAVNQHNEISSPPSAINIEHEELDVVSRPGAAVAQLLSAFQTGQIRALTGLVCRDRLSPDVALTPLPSCMLFTFRCWHLLKGKGKTQQCLLLPFPDRNQKLTMLGFKTPQPGTMGPVRLPRTDWTLTMA</sequence>
<protein>
    <submittedName>
        <fullName evidence="1">Uncharacterized protein</fullName>
    </submittedName>
</protein>
<name>A0ABV0MW45_9TELE</name>
<accession>A0ABV0MW45</accession>